<organism evidence="1 2">
    <name type="scientific">Ornithinimicrobium cryptoxanthini</name>
    <dbReference type="NCBI Taxonomy" id="2934161"/>
    <lineage>
        <taxon>Bacteria</taxon>
        <taxon>Bacillati</taxon>
        <taxon>Actinomycetota</taxon>
        <taxon>Actinomycetes</taxon>
        <taxon>Micrococcales</taxon>
        <taxon>Ornithinimicrobiaceae</taxon>
        <taxon>Ornithinimicrobium</taxon>
    </lineage>
</organism>
<dbReference type="EMBL" id="CP099490">
    <property type="protein sequence ID" value="USQ78136.1"/>
    <property type="molecule type" value="Genomic_DNA"/>
</dbReference>
<dbReference type="Proteomes" id="UP001056535">
    <property type="component" value="Chromosome"/>
</dbReference>
<name>A0ABY4YN33_9MICO</name>
<reference evidence="1" key="1">
    <citation type="submission" date="2022-06" db="EMBL/GenBank/DDBJ databases">
        <title>Ornithinimicrobium JY.X270.</title>
        <authorList>
            <person name="Huang Y."/>
        </authorList>
    </citation>
    <scope>NUCLEOTIDE SEQUENCE</scope>
    <source>
        <strain evidence="1">JY.X270</strain>
    </source>
</reference>
<evidence type="ECO:0000313" key="2">
    <source>
        <dbReference type="Proteomes" id="UP001056535"/>
    </source>
</evidence>
<sequence>MTTAPTRASELDCEMVESAEFDYDAATAAPEGADADPAVAVARFAESEGLSPGAEDVRVSEYWWHRIGDDGRLLYKFRLEAHPDGSWYMSGYDRCFPLE</sequence>
<protein>
    <submittedName>
        <fullName evidence="1">Uncharacterized protein</fullName>
    </submittedName>
</protein>
<gene>
    <name evidence="1" type="ORF">NF557_09205</name>
</gene>
<keyword evidence="2" id="KW-1185">Reference proteome</keyword>
<evidence type="ECO:0000313" key="1">
    <source>
        <dbReference type="EMBL" id="USQ78136.1"/>
    </source>
</evidence>
<proteinExistence type="predicted"/>
<dbReference type="RefSeq" id="WP_252624334.1">
    <property type="nucleotide sequence ID" value="NZ_CP099490.1"/>
</dbReference>
<accession>A0ABY4YN33</accession>